<name>A0A7C1TB16_THEPE</name>
<dbReference type="AlphaFoldDB" id="A0A7C1TB16"/>
<sequence>MGRVAKGVLCSVKDCSERATRSVSRDMFKRSGMKVELKEGVGSRVYLCKSHYKEYKKLYRRNIWRVEKFAR</sequence>
<evidence type="ECO:0000313" key="2">
    <source>
        <dbReference type="EMBL" id="HHP05240.1"/>
    </source>
</evidence>
<accession>A0A7C1TB16</accession>
<gene>
    <name evidence="2" type="ORF">ENM88_05775</name>
    <name evidence="1" type="ORF">ENP77_00585</name>
</gene>
<evidence type="ECO:0000313" key="1">
    <source>
        <dbReference type="EMBL" id="HEB48285.1"/>
    </source>
</evidence>
<proteinExistence type="predicted"/>
<organism evidence="1">
    <name type="scientific">Thermofilum pendens</name>
    <dbReference type="NCBI Taxonomy" id="2269"/>
    <lineage>
        <taxon>Archaea</taxon>
        <taxon>Thermoproteota</taxon>
        <taxon>Thermoprotei</taxon>
        <taxon>Thermofilales</taxon>
        <taxon>Thermofilaceae</taxon>
        <taxon>Thermofilum</taxon>
    </lineage>
</organism>
<reference evidence="1" key="1">
    <citation type="journal article" date="2020" name="mSystems">
        <title>Genome- and Community-Level Interaction Insights into Carbon Utilization and Element Cycling Functions of Hydrothermarchaeota in Hydrothermal Sediment.</title>
        <authorList>
            <person name="Zhou Z."/>
            <person name="Liu Y."/>
            <person name="Xu W."/>
            <person name="Pan J."/>
            <person name="Luo Z.H."/>
            <person name="Li M."/>
        </authorList>
    </citation>
    <scope>NUCLEOTIDE SEQUENCE [LARGE SCALE GENOMIC DNA]</scope>
    <source>
        <strain evidence="2">SpSt-1125</strain>
        <strain evidence="1">SpSt-25</strain>
    </source>
</reference>
<dbReference type="EMBL" id="DRZM01000167">
    <property type="protein sequence ID" value="HHP05240.1"/>
    <property type="molecule type" value="Genomic_DNA"/>
</dbReference>
<protein>
    <submittedName>
        <fullName evidence="1">Uncharacterized protein</fullName>
    </submittedName>
</protein>
<comment type="caution">
    <text evidence="1">The sequence shown here is derived from an EMBL/GenBank/DDBJ whole genome shotgun (WGS) entry which is preliminary data.</text>
</comment>
<dbReference type="EMBL" id="DSKP01000022">
    <property type="protein sequence ID" value="HEB48285.1"/>
    <property type="molecule type" value="Genomic_DNA"/>
</dbReference>